<name>A0A5E4Q7D9_9NEOP</name>
<evidence type="ECO:0000313" key="6">
    <source>
        <dbReference type="Proteomes" id="UP000324832"/>
    </source>
</evidence>
<evidence type="ECO:0000313" key="5">
    <source>
        <dbReference type="EMBL" id="VVC94198.1"/>
    </source>
</evidence>
<sequence length="590" mass="67750">MDKASGSEVSLRSKSGKVARWRPSSLMNIMTRSNSYKSNRSLSVLESNGKAGKYIKRAKSLNNDWTTIVTVVLIEAKNLPPAVEVASAQGIYCKLRLGAESLKSKSVPNTEHPKWREQFKLHLQDDNYLHLSVWERGKQKHPLGSCVINLDNLEKERTHVIWQELMESGSIHLSITMCTVRSVTVPENCMCNLNNYKEKYSLTNVDTNLNVIGVLHVKVVGVRGLGSKPSAYCTLRVDNQSVQTHRARTTTEIVWNRCYVFDIHDIISTLDLKVYESSLANTFLNESLGKVSIPLLKIVNEEMRWYALKVKNRAGSTRGNCPRVLLQMSIMWNPVKATLKLFQPREETHLKKGIKFDVGLIYSNILFISNVFDFLVDINDGYKRLFEWDDQEFSFCVLIGWIVFCYFIQVWMVPLLILIPFGYYWLWKRHEDNVGAARQYSEEEVVDINNNSNKNDDKSLMGRLKIQELQQVTITVTRGIEMIASYAERFANLVSFKVPFLSYVTMIILVVVSIGLYIIPFNYILMGFGIMKFTRKYKNPNRLLNNDLLDFVSRLPDDDVLKEWKELHVPKPNREGDASHIMARSFSTSS</sequence>
<dbReference type="SMART" id="SM00239">
    <property type="entry name" value="C2"/>
    <property type="match status" value="2"/>
</dbReference>
<keyword evidence="3" id="KW-0812">Transmembrane</keyword>
<dbReference type="SUPFAM" id="SSF49562">
    <property type="entry name" value="C2 domain (Calcium/lipid-binding domain, CaLB)"/>
    <property type="match status" value="2"/>
</dbReference>
<dbReference type="Gene3D" id="2.60.40.150">
    <property type="entry name" value="C2 domain"/>
    <property type="match status" value="2"/>
</dbReference>
<feature type="domain" description="C2" evidence="4">
    <location>
        <begin position="50"/>
        <end position="163"/>
    </location>
</feature>
<protein>
    <recommendedName>
        <fullName evidence="4">C2 domain-containing protein</fullName>
    </recommendedName>
</protein>
<dbReference type="PROSITE" id="PS50004">
    <property type="entry name" value="C2"/>
    <property type="match status" value="2"/>
</dbReference>
<reference evidence="5 6" key="1">
    <citation type="submission" date="2017-07" db="EMBL/GenBank/DDBJ databases">
        <authorList>
            <person name="Talla V."/>
            <person name="Backstrom N."/>
        </authorList>
    </citation>
    <scope>NUCLEOTIDE SEQUENCE [LARGE SCALE GENOMIC DNA]</scope>
</reference>
<keyword evidence="2" id="KW-0106">Calcium</keyword>
<feature type="transmembrane region" description="Helical" evidence="3">
    <location>
        <begin position="359"/>
        <end position="376"/>
    </location>
</feature>
<dbReference type="Pfam" id="PF00168">
    <property type="entry name" value="C2"/>
    <property type="match status" value="2"/>
</dbReference>
<keyword evidence="3" id="KW-0472">Membrane</keyword>
<dbReference type="Proteomes" id="UP000324832">
    <property type="component" value="Unassembled WGS sequence"/>
</dbReference>
<gene>
    <name evidence="5" type="ORF">LSINAPIS_LOCUS6205</name>
</gene>
<evidence type="ECO:0000256" key="3">
    <source>
        <dbReference type="SAM" id="Phobius"/>
    </source>
</evidence>
<accession>A0A5E4Q7D9</accession>
<organism evidence="5 6">
    <name type="scientific">Leptidea sinapis</name>
    <dbReference type="NCBI Taxonomy" id="189913"/>
    <lineage>
        <taxon>Eukaryota</taxon>
        <taxon>Metazoa</taxon>
        <taxon>Ecdysozoa</taxon>
        <taxon>Arthropoda</taxon>
        <taxon>Hexapoda</taxon>
        <taxon>Insecta</taxon>
        <taxon>Pterygota</taxon>
        <taxon>Neoptera</taxon>
        <taxon>Endopterygota</taxon>
        <taxon>Lepidoptera</taxon>
        <taxon>Glossata</taxon>
        <taxon>Ditrysia</taxon>
        <taxon>Papilionoidea</taxon>
        <taxon>Pieridae</taxon>
        <taxon>Dismorphiinae</taxon>
        <taxon>Leptidea</taxon>
    </lineage>
</organism>
<evidence type="ECO:0000256" key="1">
    <source>
        <dbReference type="ARBA" id="ARBA00022723"/>
    </source>
</evidence>
<dbReference type="GO" id="GO:0016020">
    <property type="term" value="C:membrane"/>
    <property type="evidence" value="ECO:0007669"/>
    <property type="project" value="TreeGrafter"/>
</dbReference>
<proteinExistence type="predicted"/>
<dbReference type="EMBL" id="FZQP02001892">
    <property type="protein sequence ID" value="VVC94198.1"/>
    <property type="molecule type" value="Genomic_DNA"/>
</dbReference>
<evidence type="ECO:0000256" key="2">
    <source>
        <dbReference type="ARBA" id="ARBA00022837"/>
    </source>
</evidence>
<keyword evidence="3" id="KW-1133">Transmembrane helix</keyword>
<feature type="domain" description="C2" evidence="4">
    <location>
        <begin position="194"/>
        <end position="310"/>
    </location>
</feature>
<dbReference type="PANTHER" id="PTHR45911">
    <property type="entry name" value="C2 DOMAIN-CONTAINING PROTEIN"/>
    <property type="match status" value="1"/>
</dbReference>
<dbReference type="PANTHER" id="PTHR45911:SF4">
    <property type="entry name" value="MULTIPLE C2 AND TRANSMEMBRANE DOMAIN-CONTAINING PROTEIN"/>
    <property type="match status" value="1"/>
</dbReference>
<keyword evidence="6" id="KW-1185">Reference proteome</keyword>
<dbReference type="InterPro" id="IPR000008">
    <property type="entry name" value="C2_dom"/>
</dbReference>
<keyword evidence="1" id="KW-0479">Metal-binding</keyword>
<dbReference type="AlphaFoldDB" id="A0A5E4Q7D9"/>
<feature type="transmembrane region" description="Helical" evidence="3">
    <location>
        <begin position="500"/>
        <end position="525"/>
    </location>
</feature>
<dbReference type="GO" id="GO:0005509">
    <property type="term" value="F:calcium ion binding"/>
    <property type="evidence" value="ECO:0007669"/>
    <property type="project" value="TreeGrafter"/>
</dbReference>
<evidence type="ECO:0000259" key="4">
    <source>
        <dbReference type="PROSITE" id="PS50004"/>
    </source>
</evidence>
<dbReference type="InterPro" id="IPR035892">
    <property type="entry name" value="C2_domain_sf"/>
</dbReference>
<feature type="transmembrane region" description="Helical" evidence="3">
    <location>
        <begin position="397"/>
        <end position="426"/>
    </location>
</feature>